<dbReference type="PATRIC" id="fig|389348.3.peg.2805"/>
<gene>
    <name evidence="2" type="ORF">PNK_p0042</name>
</gene>
<dbReference type="EMBL" id="LN879503">
    <property type="protein sequence ID" value="CUI18096.1"/>
    <property type="molecule type" value="Genomic_DNA"/>
</dbReference>
<name>A0A0U5EV02_9BACT</name>
<dbReference type="Proteomes" id="UP000069902">
    <property type="component" value="Plasmid pPNK"/>
</dbReference>
<accession>A0A0U5EV02</accession>
<sequence>MVNIHYNRCDGNLIAREVMTPAVNREDIRAKNNCDSVIFLGRSISLATTGLSLSCLSKVRKVWYFFIDLQECTFFKTLIKIFEKKFTGICIKSGNLYASFNFNFGPVTIIQQSGRIIQNEQKESDSKEKVEEPPRNGEKLNFIEPIGGVKSRIRELQDKEQEQKEIIQIHQVKIQAQEVTIQTQQSLLDEKDDKIQSLSGEIKTLKKNQKNPNYVHNKPQGRKRTLSSPPSFANI</sequence>
<geneLocation type="plasmid" evidence="3">
    <name>pPNK</name>
</geneLocation>
<dbReference type="AlphaFoldDB" id="A0A0U5EV02"/>
<proteinExistence type="predicted"/>
<keyword evidence="3" id="KW-1185">Reference proteome</keyword>
<dbReference type="InParanoid" id="A0A0U5EV02"/>
<dbReference type="KEGG" id="pnl:PNK_p0042"/>
<evidence type="ECO:0000313" key="2">
    <source>
        <dbReference type="EMBL" id="CUI18096.1"/>
    </source>
</evidence>
<evidence type="ECO:0000256" key="1">
    <source>
        <dbReference type="SAM" id="MobiDB-lite"/>
    </source>
</evidence>
<organism evidence="2 3">
    <name type="scientific">Candidatus Protochlamydia naegleriophila</name>
    <dbReference type="NCBI Taxonomy" id="389348"/>
    <lineage>
        <taxon>Bacteria</taxon>
        <taxon>Pseudomonadati</taxon>
        <taxon>Chlamydiota</taxon>
        <taxon>Chlamydiia</taxon>
        <taxon>Parachlamydiales</taxon>
        <taxon>Parachlamydiaceae</taxon>
        <taxon>Candidatus Protochlamydia</taxon>
    </lineage>
</organism>
<dbReference type="RefSeq" id="WP_059062510.1">
    <property type="nucleotide sequence ID" value="NZ_LN879503.1"/>
</dbReference>
<evidence type="ECO:0000313" key="3">
    <source>
        <dbReference type="Proteomes" id="UP000069902"/>
    </source>
</evidence>
<protein>
    <submittedName>
        <fullName evidence="2">Uncharacterized protein</fullName>
    </submittedName>
</protein>
<feature type="region of interest" description="Disordered" evidence="1">
    <location>
        <begin position="199"/>
        <end position="235"/>
    </location>
</feature>
<reference evidence="3" key="1">
    <citation type="submission" date="2015-09" db="EMBL/GenBank/DDBJ databases">
        <authorList>
            <person name="Bertelli C."/>
        </authorList>
    </citation>
    <scope>NUCLEOTIDE SEQUENCE [LARGE SCALE GENOMIC DNA]</scope>
    <source>
        <strain evidence="3">KNic</strain>
        <plasmid evidence="3">pPNK</plasmid>
    </source>
</reference>
<feature type="compositionally biased region" description="Polar residues" evidence="1">
    <location>
        <begin position="226"/>
        <end position="235"/>
    </location>
</feature>